<evidence type="ECO:0000256" key="1">
    <source>
        <dbReference type="SAM" id="MobiDB-lite"/>
    </source>
</evidence>
<accession>A0A7X5URJ6</accession>
<protein>
    <submittedName>
        <fullName evidence="2">Uncharacterized protein</fullName>
    </submittedName>
</protein>
<feature type="region of interest" description="Disordered" evidence="1">
    <location>
        <begin position="1"/>
        <end position="30"/>
    </location>
</feature>
<feature type="region of interest" description="Disordered" evidence="1">
    <location>
        <begin position="79"/>
        <end position="113"/>
    </location>
</feature>
<dbReference type="Proteomes" id="UP000545493">
    <property type="component" value="Unassembled WGS sequence"/>
</dbReference>
<comment type="caution">
    <text evidence="2">The sequence shown here is derived from an EMBL/GenBank/DDBJ whole genome shotgun (WGS) entry which is preliminary data.</text>
</comment>
<organism evidence="2 3">
    <name type="scientific">Saccharomonospora amisosensis</name>
    <dbReference type="NCBI Taxonomy" id="1128677"/>
    <lineage>
        <taxon>Bacteria</taxon>
        <taxon>Bacillati</taxon>
        <taxon>Actinomycetota</taxon>
        <taxon>Actinomycetes</taxon>
        <taxon>Pseudonocardiales</taxon>
        <taxon>Pseudonocardiaceae</taxon>
        <taxon>Saccharomonospora</taxon>
    </lineage>
</organism>
<evidence type="ECO:0000313" key="2">
    <source>
        <dbReference type="EMBL" id="NIJ12577.1"/>
    </source>
</evidence>
<gene>
    <name evidence="2" type="ORF">FHU38_002921</name>
</gene>
<sequence length="113" mass="12487">MYGHPLGGRRVSARHRLGQPGSDGEVGDRDYSSAGIAAGLSVGAELLQVQSGAVEIRFFPEFTVGRAEKVLLWIVEESARQSPHSPVRLNAPLDEQNLQFRLPKRQDHEVDRD</sequence>
<reference evidence="2 3" key="1">
    <citation type="submission" date="2020-03" db="EMBL/GenBank/DDBJ databases">
        <title>Sequencing the genomes of 1000 actinobacteria strains.</title>
        <authorList>
            <person name="Klenk H.-P."/>
        </authorList>
    </citation>
    <scope>NUCLEOTIDE SEQUENCE [LARGE SCALE GENOMIC DNA]</scope>
    <source>
        <strain evidence="2 3">DSM 45685</strain>
    </source>
</reference>
<evidence type="ECO:0000313" key="3">
    <source>
        <dbReference type="Proteomes" id="UP000545493"/>
    </source>
</evidence>
<proteinExistence type="predicted"/>
<keyword evidence="3" id="KW-1185">Reference proteome</keyword>
<dbReference type="AlphaFoldDB" id="A0A7X5URJ6"/>
<dbReference type="EMBL" id="JAAOYM010000001">
    <property type="protein sequence ID" value="NIJ12577.1"/>
    <property type="molecule type" value="Genomic_DNA"/>
</dbReference>
<feature type="compositionally biased region" description="Basic and acidic residues" evidence="1">
    <location>
        <begin position="104"/>
        <end position="113"/>
    </location>
</feature>
<name>A0A7X5URJ6_9PSEU</name>